<gene>
    <name evidence="1" type="ORF">D5071_12655</name>
</gene>
<reference evidence="1 2" key="1">
    <citation type="submission" date="2018-09" db="EMBL/GenBank/DDBJ databases">
        <title>Phylogenetic diversity of Pectobacterium and Dickeya strains causing blackleg disease of potato in Morocco.</title>
        <authorList>
            <person name="Oulghazi S."/>
            <person name="Moumni M."/>
            <person name="Faure D."/>
        </authorList>
    </citation>
    <scope>NUCLEOTIDE SEQUENCE [LARGE SCALE GENOMIC DNA]</scope>
    <source>
        <strain evidence="1 2">S1.15.11.2D</strain>
    </source>
</reference>
<comment type="caution">
    <text evidence="1">The sequence shown here is derived from an EMBL/GenBank/DDBJ whole genome shotgun (WGS) entry which is preliminary data.</text>
</comment>
<proteinExistence type="predicted"/>
<name>A0A419AVM2_PECCA</name>
<accession>A0A419AVM2</accession>
<dbReference type="AlphaFoldDB" id="A0A419AVM2"/>
<dbReference type="Gene3D" id="2.60.120.1230">
    <property type="match status" value="1"/>
</dbReference>
<dbReference type="Proteomes" id="UP000283655">
    <property type="component" value="Unassembled WGS sequence"/>
</dbReference>
<organism evidence="1 2">
    <name type="scientific">Pectobacterium carotovorum</name>
    <name type="common">Erwinia carotovora</name>
    <dbReference type="NCBI Taxonomy" id="554"/>
    <lineage>
        <taxon>Bacteria</taxon>
        <taxon>Pseudomonadati</taxon>
        <taxon>Pseudomonadota</taxon>
        <taxon>Gammaproteobacteria</taxon>
        <taxon>Enterobacterales</taxon>
        <taxon>Pectobacteriaceae</taxon>
        <taxon>Pectobacterium</taxon>
    </lineage>
</organism>
<sequence length="163" mass="17647">MNLLRSGVLIGATLTIPFSYAVEHRNLVSNTLLNSGENQIFKIDSAPAQYGPTLVADKKEAGKTVLYPIKNGVEITAKDLSKLFENNDLVVINVRDGQWVPAIHTPDSSGYQVQKAINISNTSSPSSSPVELYVNGEKKLINSNRGAYVFSENGSWNVAGLQP</sequence>
<dbReference type="EMBL" id="QZDH01000029">
    <property type="protein sequence ID" value="RJL50883.1"/>
    <property type="molecule type" value="Genomic_DNA"/>
</dbReference>
<evidence type="ECO:0000313" key="2">
    <source>
        <dbReference type="Proteomes" id="UP000283655"/>
    </source>
</evidence>
<protein>
    <submittedName>
        <fullName evidence="1">Uncharacterized protein</fullName>
    </submittedName>
</protein>
<dbReference type="RefSeq" id="WP_119873944.1">
    <property type="nucleotide sequence ID" value="NZ_QZDH01000029.1"/>
</dbReference>
<evidence type="ECO:0000313" key="1">
    <source>
        <dbReference type="EMBL" id="RJL50883.1"/>
    </source>
</evidence>